<feature type="region of interest" description="Disordered" evidence="1">
    <location>
        <begin position="908"/>
        <end position="939"/>
    </location>
</feature>
<feature type="compositionally biased region" description="Basic and acidic residues" evidence="1">
    <location>
        <begin position="1584"/>
        <end position="1595"/>
    </location>
</feature>
<name>E3LSH7_CAERE</name>
<dbReference type="SMART" id="SM00289">
    <property type="entry name" value="WR1"/>
    <property type="match status" value="17"/>
</dbReference>
<feature type="compositionally biased region" description="Basic residues" evidence="1">
    <location>
        <begin position="909"/>
        <end position="919"/>
    </location>
</feature>
<keyword evidence="2" id="KW-0732">Signal</keyword>
<dbReference type="PANTHER" id="PTHR34150">
    <property type="entry name" value="PROTEIN CBG08832-RELATED"/>
    <property type="match status" value="1"/>
</dbReference>
<dbReference type="Proteomes" id="UP000008281">
    <property type="component" value="Unassembled WGS sequence"/>
</dbReference>
<protein>
    <recommendedName>
        <fullName evidence="3">CC domain-containing protein</fullName>
    </recommendedName>
</protein>
<feature type="domain" description="CC" evidence="3">
    <location>
        <begin position="1162"/>
        <end position="1192"/>
    </location>
</feature>
<dbReference type="InterPro" id="IPR007026">
    <property type="entry name" value="CC_domain"/>
</dbReference>
<feature type="chain" id="PRO_5003175577" description="CC domain-containing protein" evidence="2">
    <location>
        <begin position="18"/>
        <end position="1614"/>
    </location>
</feature>
<proteinExistence type="predicted"/>
<feature type="region of interest" description="Disordered" evidence="1">
    <location>
        <begin position="1373"/>
        <end position="1392"/>
    </location>
</feature>
<gene>
    <name evidence="4" type="ORF">CRE_25317</name>
</gene>
<dbReference type="InParanoid" id="E3LSH7"/>
<feature type="region of interest" description="Disordered" evidence="1">
    <location>
        <begin position="71"/>
        <end position="100"/>
    </location>
</feature>
<reference evidence="4" key="1">
    <citation type="submission" date="2007-07" db="EMBL/GenBank/DDBJ databases">
        <title>PCAP assembly of the Caenorhabditis remanei genome.</title>
        <authorList>
            <consortium name="The Caenorhabditis remanei Sequencing Consortium"/>
            <person name="Wilson R.K."/>
        </authorList>
    </citation>
    <scope>NUCLEOTIDE SEQUENCE [LARGE SCALE GENOMIC DNA]</scope>
    <source>
        <strain evidence="4">PB4641</strain>
    </source>
</reference>
<evidence type="ECO:0000256" key="2">
    <source>
        <dbReference type="SAM" id="SignalP"/>
    </source>
</evidence>
<dbReference type="FunCoup" id="E3LSH7">
    <property type="interactions" value="357"/>
</dbReference>
<dbReference type="HOGENOM" id="CLU_255206_0_0_1"/>
<dbReference type="PANTHER" id="PTHR34150:SF7">
    <property type="entry name" value="PROTEIN CBG10108"/>
    <property type="match status" value="1"/>
</dbReference>
<feature type="compositionally biased region" description="Polar residues" evidence="1">
    <location>
        <begin position="75"/>
        <end position="87"/>
    </location>
</feature>
<dbReference type="OrthoDB" id="5912039at2759"/>
<dbReference type="InterPro" id="IPR006150">
    <property type="entry name" value="Cys_repeat_1"/>
</dbReference>
<organism evidence="5">
    <name type="scientific">Caenorhabditis remanei</name>
    <name type="common">Caenorhabditis vulgaris</name>
    <dbReference type="NCBI Taxonomy" id="31234"/>
    <lineage>
        <taxon>Eukaryota</taxon>
        <taxon>Metazoa</taxon>
        <taxon>Ecdysozoa</taxon>
        <taxon>Nematoda</taxon>
        <taxon>Chromadorea</taxon>
        <taxon>Rhabditida</taxon>
        <taxon>Rhabditina</taxon>
        <taxon>Rhabditomorpha</taxon>
        <taxon>Rhabditoidea</taxon>
        <taxon>Rhabditidae</taxon>
        <taxon>Peloderinae</taxon>
        <taxon>Caenorhabditis</taxon>
    </lineage>
</organism>
<accession>E3LSH7</accession>
<dbReference type="EMBL" id="DS268414">
    <property type="protein sequence ID" value="EFP09625.1"/>
    <property type="molecule type" value="Genomic_DNA"/>
</dbReference>
<dbReference type="eggNOG" id="KOG1217">
    <property type="taxonomic scope" value="Eukaryota"/>
</dbReference>
<dbReference type="Pfam" id="PF04942">
    <property type="entry name" value="CC"/>
    <property type="match status" value="2"/>
</dbReference>
<dbReference type="STRING" id="31234.E3LSH7"/>
<feature type="signal peptide" evidence="2">
    <location>
        <begin position="1"/>
        <end position="17"/>
    </location>
</feature>
<feature type="region of interest" description="Disordered" evidence="1">
    <location>
        <begin position="1573"/>
        <end position="1595"/>
    </location>
</feature>
<dbReference type="OMA" id="NICCPIN"/>
<feature type="domain" description="CC" evidence="3">
    <location>
        <begin position="1008"/>
        <end position="1042"/>
    </location>
</feature>
<keyword evidence="5" id="KW-1185">Reference proteome</keyword>
<evidence type="ECO:0000256" key="1">
    <source>
        <dbReference type="SAM" id="MobiDB-lite"/>
    </source>
</evidence>
<feature type="region of interest" description="Disordered" evidence="1">
    <location>
        <begin position="1450"/>
        <end position="1478"/>
    </location>
</feature>
<evidence type="ECO:0000313" key="4">
    <source>
        <dbReference type="EMBL" id="EFP09625.1"/>
    </source>
</evidence>
<evidence type="ECO:0000259" key="3">
    <source>
        <dbReference type="Pfam" id="PF04942"/>
    </source>
</evidence>
<sequence length="1614" mass="172209">MLRNLILLTFLVSQGLAQTPVIGGTCKLGTADVQIGGKQTQFFLKCETTADSADGEGVWVVKSRAAAAAAPAPATSSLPAENTQPQQHPKARKPASPNICEQDNGARENEACAVSATCLQAHNDLPSSYLQCDQTTLRWVRKSCQENFLFNFEQQTCIVPKRMSSLSPTSPLPSSNLSNPCSKCPLGSACRNGNCVPLTTSSRFLTPSAFPYSNKILDLCSDGSPPNNTCPRNPSQCPKGYFCTAQKVCCPSTALQSSIGCSMVCTIDESCPKGMTCQNNCCEERKLLRHPKVYRYATVEATNTIFEVDNDIFDTAAIESFPTQRPQKLEEVMAPGITPTPTRTTEPPKLRCLSTDELNSSVFRKAEEKLFVYGVNTANEKPKIEHAPRISLLFSQNCTFIGGASSFATCGGTNANCTIDEDCPITFKCSQGCCKLSKCPRSLIDVRFTCTSQYHCRSNEHCIFGGCCPKTIELAVIKSESITMENNKKGDKIIEPMKKVMIGDCEVDTRVRNCNIDTVCPDMSECVNGVCCKQPPMARCGNGLMALTIPATCDLSNDCPIASRCEYGKCCPFSSESEDSEVTPEIIKEEVTSTATKVWKKVKKVDKETGLSINKNKCLSSQKCDLHTMCPPDFTCSLSGKCCKLNVRCPDGTVPETSCQSANNHDSCPSSSHKCTLLNKEHYACCYSPGLIVEGSVTSVVSDCPMGSIEVDPRGRTPEYIYFQSRCQTRVNKPTDSCALSPAAPTQTHAPSELATMDIAAPVDPTLLQLSSILRILRSPAPLTNHNPNLNQPIQNLTESTENQKRRNLFPQIPFFRMIFQLDRPDTGSPSTSPNWMKCSLELKATVVSRPSRDNTCTFQISFTVFCAGGFQSSLICSVGSECPAGLHCDTAINLCCPLLLPLTDPKNPKKRKTKRRKQKHEESENHMNSEITEEPSTRFSSYSCGCMTGGSSNCVGCQNAPQIITIPQNSCPGGGYSVGGCSSGYCATGYSCIQNQCCPSYNSAPRISVYTCPSGGNAVGACMSGRCASGYTCSNNVCCPQTTTTNPFVCPDGTQAAGGCVNGQCGTGYTCSNGLCCAGTSTTVKCLDGSDAVGACIPSCTGDGCGGVQVSYYCGSGYTCTTGNICCPINSCPNGGEVLGPTINGLCPTGYTVQGNLCCSATCTDGSTGLQAVNGVCVTGYTLTNGVCCPSTVTCTDEISIGPCTGTGFNGGCPAGYACDSNNVNCCPVVTYELESCQVGPAIDGLCPPGYVVVYIPNSPLITNGVNPGTCIDLQCTTGLCAAANQIGECTTTTDAGTCPTGYTCFTNAGICCSTTTFSRLRIGNSRQMAQVPHYGRPLHSYMPLCAVTFLLSFCLPSLSVFLRVLVPLSTSSSSARFGGPSSSSSCSDGSLSSGPCMNGLCGIGLECQNGQCCSPSSNKPAGLLQSTLHVSISPLNLSHLTHLQVNAHPVTPQSPDASQTDHVEQGQPQTSFPSFPGNNINNMNNNNGGFNIHNNNNNNRFGSSSMSPRPIGARCQLDGECVGHNDGLSMCHAGVCQCSPIAYTQGIACVRRKCKKKYSMEITLLFPNERRPSDRRLRRQVKHPERQRVKPSSDELKRAMKRLCALYFFTSS</sequence>
<evidence type="ECO:0000313" key="5">
    <source>
        <dbReference type="Proteomes" id="UP000008281"/>
    </source>
</evidence>